<dbReference type="Proteomes" id="UP000254259">
    <property type="component" value="Chromosome CBM2636"/>
</dbReference>
<dbReference type="EMBL" id="LT984813">
    <property type="protein sequence ID" value="SPD66310.1"/>
    <property type="molecule type" value="Genomic_DNA"/>
</dbReference>
<proteinExistence type="predicted"/>
<name>A0A9Q7XUZ0_9BURK</name>
<evidence type="ECO:0000313" key="2">
    <source>
        <dbReference type="Proteomes" id="UP000254259"/>
    </source>
</evidence>
<sequence length="55" mass="5816">MPASAGAVFGRACHQGCGAPVRVRKRFTTILLAGARLGGRAHQLAQRPEDNQGCR</sequence>
<evidence type="ECO:0000313" key="1">
    <source>
        <dbReference type="EMBL" id="SPD66310.1"/>
    </source>
</evidence>
<gene>
    <name evidence="1" type="ORF">CBM2636_20844</name>
</gene>
<accession>A0A9Q7XUZ0</accession>
<reference evidence="1 2" key="1">
    <citation type="submission" date="2018-01" db="EMBL/GenBank/DDBJ databases">
        <authorList>
            <person name="Clerissi C."/>
        </authorList>
    </citation>
    <scope>NUCLEOTIDE SEQUENCE [LARGE SCALE GENOMIC DNA]</scope>
    <source>
        <strain evidence="1">Cupriavidus taiwanensis SWF 66322</strain>
    </source>
</reference>
<dbReference type="AlphaFoldDB" id="A0A9Q7XUZ0"/>
<organism evidence="1 2">
    <name type="scientific">Cupriavidus taiwanensis</name>
    <dbReference type="NCBI Taxonomy" id="164546"/>
    <lineage>
        <taxon>Bacteria</taxon>
        <taxon>Pseudomonadati</taxon>
        <taxon>Pseudomonadota</taxon>
        <taxon>Betaproteobacteria</taxon>
        <taxon>Burkholderiales</taxon>
        <taxon>Burkholderiaceae</taxon>
        <taxon>Cupriavidus</taxon>
    </lineage>
</organism>
<protein>
    <submittedName>
        <fullName evidence="1">Uncharacterized protein</fullName>
    </submittedName>
</protein>